<dbReference type="PANTHER" id="PTHR32089:SF112">
    <property type="entry name" value="LYSOZYME-LIKE PROTEIN-RELATED"/>
    <property type="match status" value="1"/>
</dbReference>
<protein>
    <submittedName>
        <fullName evidence="12">Methyl-accepting chemotaxis sensory transducer</fullName>
    </submittedName>
</protein>
<dbReference type="InterPro" id="IPR033463">
    <property type="entry name" value="sCache_3"/>
</dbReference>
<evidence type="ECO:0000256" key="4">
    <source>
        <dbReference type="ARBA" id="ARBA00022989"/>
    </source>
</evidence>
<feature type="transmembrane region" description="Helical" evidence="9">
    <location>
        <begin position="21"/>
        <end position="48"/>
    </location>
</feature>
<dbReference type="InterPro" id="IPR004089">
    <property type="entry name" value="MCPsignal_dom"/>
</dbReference>
<dbReference type="SUPFAM" id="SSF103190">
    <property type="entry name" value="Sensory domain-like"/>
    <property type="match status" value="2"/>
</dbReference>
<comment type="subcellular location">
    <subcellularLocation>
        <location evidence="1">Cell membrane</location>
        <topology evidence="1">Multi-pass membrane protein</topology>
    </subcellularLocation>
</comment>
<evidence type="ECO:0000256" key="6">
    <source>
        <dbReference type="ARBA" id="ARBA00023224"/>
    </source>
</evidence>
<dbReference type="PROSITE" id="PS50885">
    <property type="entry name" value="HAMP"/>
    <property type="match status" value="1"/>
</dbReference>
<keyword evidence="5 9" id="KW-0472">Membrane</keyword>
<keyword evidence="13" id="KW-1185">Reference proteome</keyword>
<dbReference type="InterPro" id="IPR029151">
    <property type="entry name" value="Sensor-like_sf"/>
</dbReference>
<feature type="domain" description="HAMP" evidence="11">
    <location>
        <begin position="315"/>
        <end position="369"/>
    </location>
</feature>
<dbReference type="PATRIC" id="fig|907348.3.peg.846"/>
<dbReference type="Gene3D" id="1.10.287.950">
    <property type="entry name" value="Methyl-accepting chemotaxis protein"/>
    <property type="match status" value="1"/>
</dbReference>
<dbReference type="SMART" id="SM00304">
    <property type="entry name" value="HAMP"/>
    <property type="match status" value="1"/>
</dbReference>
<feature type="domain" description="Methyl-accepting transducer" evidence="10">
    <location>
        <begin position="416"/>
        <end position="638"/>
    </location>
</feature>
<dbReference type="PANTHER" id="PTHR32089">
    <property type="entry name" value="METHYL-ACCEPTING CHEMOTAXIS PROTEIN MCPB"/>
    <property type="match status" value="1"/>
</dbReference>
<dbReference type="Gene3D" id="6.10.340.10">
    <property type="match status" value="1"/>
</dbReference>
<dbReference type="PROSITE" id="PS50111">
    <property type="entry name" value="CHEMOTAXIS_TRANSDUC_2"/>
    <property type="match status" value="1"/>
</dbReference>
<evidence type="ECO:0000256" key="8">
    <source>
        <dbReference type="PROSITE-ProRule" id="PRU00284"/>
    </source>
</evidence>
<dbReference type="EMBL" id="AGRW01000040">
    <property type="protein sequence ID" value="EIC02347.1"/>
    <property type="molecule type" value="Genomic_DNA"/>
</dbReference>
<dbReference type="RefSeq" id="WP_002703151.1">
    <property type="nucleotide sequence ID" value="NZ_AGRW01000040.1"/>
</dbReference>
<dbReference type="Proteomes" id="UP000003571">
    <property type="component" value="Unassembled WGS sequence"/>
</dbReference>
<evidence type="ECO:0000256" key="5">
    <source>
        <dbReference type="ARBA" id="ARBA00023136"/>
    </source>
</evidence>
<dbReference type="Pfam" id="PF00015">
    <property type="entry name" value="MCPsignal"/>
    <property type="match status" value="1"/>
</dbReference>
<evidence type="ECO:0000256" key="2">
    <source>
        <dbReference type="ARBA" id="ARBA00022475"/>
    </source>
</evidence>
<dbReference type="GO" id="GO:0007165">
    <property type="term" value="P:signal transduction"/>
    <property type="evidence" value="ECO:0007669"/>
    <property type="project" value="UniProtKB-KW"/>
</dbReference>
<dbReference type="AlphaFoldDB" id="H7EJ33"/>
<comment type="caution">
    <text evidence="12">The sequence shown here is derived from an EMBL/GenBank/DDBJ whole genome shotgun (WGS) entry which is preliminary data.</text>
</comment>
<sequence length="702" mass="76062">MSRKVKSLDRFDKTAKRDFSIVSKFLFIIGLSVGIATIGVVSVTLGIFEKRVIDSTESGLENTSQGALRVLTDWIVTLKGYSVLAACNPDLKDALAENDSEKLSSLMSVYSNELDYEIMAVVDENGVVAAGGGSNIPDGTNVMSSVSIQNALRGKQFLSYEPFGTAPYGAVYSVPVIDGGKVIGAVVSVYDLTTDDFITLMKKGHGVECTLFIGPKRVQSTLEGVIGTLVDNPVVEKTVLVNGEQFLGEVSVAGKRYYSVYTPLKDDSGHVSGMIFIAKDLHLVENIALSSLKIVIPIALSIFIILMFIGWRFIKWLMKRIGNVSNFLKDLSTGEADLTKRCNLYVRDEIGDLVIYFDLFMDKLQEIVREVKNSKSELSSSGEALSDSTQDTSSAITEIIANIESVHKQIRLQNESVESSSENVTGISDSISVLDHLIEGQSSGVTQASAAVEQMIGNITSVNKSVDKMSDSFEELQQHAEIGFRKQQDVNERIVQIEGQSQMLQDANTAISSIAEQTNLLAMNAAIEAAHAGEAGKGFAVVADEIRKLSETSSVQSKTIGEQLSNIRNSIADVVASSNESSSALSSVSAKIKETDQLMLQIKAAMDEQNEGSKQITDALRNMNDSTVEVRKSSREMFGKSKSIVAEMENLRDSTSAMNTSMDEMAVGARKINETGSMLTDISEHVKKAIKKIGSQIDLFTV</sequence>
<dbReference type="SUPFAM" id="SSF58104">
    <property type="entry name" value="Methyl-accepting chemotaxis protein (MCP) signaling domain"/>
    <property type="match status" value="2"/>
</dbReference>
<evidence type="ECO:0000256" key="3">
    <source>
        <dbReference type="ARBA" id="ARBA00022692"/>
    </source>
</evidence>
<keyword evidence="4 9" id="KW-1133">Transmembrane helix</keyword>
<dbReference type="SMART" id="SM00283">
    <property type="entry name" value="MA"/>
    <property type="match status" value="1"/>
</dbReference>
<keyword evidence="2" id="KW-1003">Cell membrane</keyword>
<organism evidence="12 13">
    <name type="scientific">Treponema saccharophilum DSM 2985</name>
    <dbReference type="NCBI Taxonomy" id="907348"/>
    <lineage>
        <taxon>Bacteria</taxon>
        <taxon>Pseudomonadati</taxon>
        <taxon>Spirochaetota</taxon>
        <taxon>Spirochaetia</taxon>
        <taxon>Spirochaetales</taxon>
        <taxon>Treponemataceae</taxon>
        <taxon>Treponema</taxon>
    </lineage>
</organism>
<proteinExistence type="inferred from homology"/>
<feature type="transmembrane region" description="Helical" evidence="9">
    <location>
        <begin position="294"/>
        <end position="314"/>
    </location>
</feature>
<reference evidence="12 13" key="1">
    <citation type="submission" date="2011-09" db="EMBL/GenBank/DDBJ databases">
        <title>The draft genome of Treponema saccharophilum DSM 2985.</title>
        <authorList>
            <consortium name="US DOE Joint Genome Institute (JGI-PGF)"/>
            <person name="Lucas S."/>
            <person name="Copeland A."/>
            <person name="Lapidus A."/>
            <person name="Glavina del Rio T."/>
            <person name="Dalin E."/>
            <person name="Tice H."/>
            <person name="Bruce D."/>
            <person name="Goodwin L."/>
            <person name="Pitluck S."/>
            <person name="Peters L."/>
            <person name="Kyrpides N."/>
            <person name="Mavromatis K."/>
            <person name="Ivanova N."/>
            <person name="Markowitz V."/>
            <person name="Cheng J.-F."/>
            <person name="Hugenholtz P."/>
            <person name="Woyke T."/>
            <person name="Wu D."/>
            <person name="Gronow S."/>
            <person name="Wellnitz S."/>
            <person name="Brambilla E."/>
            <person name="Klenk H.-P."/>
            <person name="Eisen J.A."/>
        </authorList>
    </citation>
    <scope>NUCLEOTIDE SEQUENCE [LARGE SCALE GENOMIC DNA]</scope>
    <source>
        <strain evidence="12 13">DSM 2985</strain>
    </source>
</reference>
<dbReference type="InterPro" id="IPR003660">
    <property type="entry name" value="HAMP_dom"/>
</dbReference>
<keyword evidence="3 9" id="KW-0812">Transmembrane</keyword>
<evidence type="ECO:0000256" key="9">
    <source>
        <dbReference type="SAM" id="Phobius"/>
    </source>
</evidence>
<evidence type="ECO:0000259" key="11">
    <source>
        <dbReference type="PROSITE" id="PS50885"/>
    </source>
</evidence>
<keyword evidence="6 8" id="KW-0807">Transducer</keyword>
<evidence type="ECO:0000256" key="1">
    <source>
        <dbReference type="ARBA" id="ARBA00004651"/>
    </source>
</evidence>
<dbReference type="OrthoDB" id="5800769at2"/>
<comment type="similarity">
    <text evidence="7">Belongs to the methyl-accepting chemotaxis (MCP) protein family.</text>
</comment>
<dbReference type="STRING" id="907348.TresaDRAFT_1794"/>
<dbReference type="eggNOG" id="COG0840">
    <property type="taxonomic scope" value="Bacteria"/>
</dbReference>
<evidence type="ECO:0000259" key="10">
    <source>
        <dbReference type="PROSITE" id="PS50111"/>
    </source>
</evidence>
<evidence type="ECO:0000313" key="13">
    <source>
        <dbReference type="Proteomes" id="UP000003571"/>
    </source>
</evidence>
<accession>H7EJ33</accession>
<evidence type="ECO:0000256" key="7">
    <source>
        <dbReference type="ARBA" id="ARBA00029447"/>
    </source>
</evidence>
<evidence type="ECO:0000313" key="12">
    <source>
        <dbReference type="EMBL" id="EIC02347.1"/>
    </source>
</evidence>
<dbReference type="GO" id="GO:0005886">
    <property type="term" value="C:plasma membrane"/>
    <property type="evidence" value="ECO:0007669"/>
    <property type="project" value="UniProtKB-SubCell"/>
</dbReference>
<dbReference type="Gene3D" id="3.30.450.20">
    <property type="entry name" value="PAS domain"/>
    <property type="match status" value="1"/>
</dbReference>
<gene>
    <name evidence="12" type="ORF">TresaDRAFT_1794</name>
</gene>
<dbReference type="Pfam" id="PF17202">
    <property type="entry name" value="sCache_3_3"/>
    <property type="match status" value="1"/>
</dbReference>
<name>H7EJ33_9SPIR</name>